<feature type="compositionally biased region" description="Polar residues" evidence="8">
    <location>
        <begin position="91"/>
        <end position="101"/>
    </location>
</feature>
<feature type="region of interest" description="Disordered" evidence="8">
    <location>
        <begin position="1"/>
        <end position="143"/>
    </location>
</feature>
<feature type="region of interest" description="Disordered" evidence="8">
    <location>
        <begin position="228"/>
        <end position="375"/>
    </location>
</feature>
<dbReference type="GO" id="GO:0005886">
    <property type="term" value="C:plasma membrane"/>
    <property type="evidence" value="ECO:0000318"/>
    <property type="project" value="GO_Central"/>
</dbReference>
<protein>
    <recommendedName>
        <fullName evidence="7">Clathrin light chain</fullName>
    </recommendedName>
</protein>
<dbReference type="GO" id="GO:0032050">
    <property type="term" value="F:clathrin heavy chain binding"/>
    <property type="evidence" value="ECO:0000318"/>
    <property type="project" value="GO_Central"/>
</dbReference>
<sequence>MASAFDSFTADGDESTNNIQSDQISPNSHPFDYNGNTGYDSSFPAPTSQDDMFAVQPPPPIADPPVNIMSPNNLNDNDQPYSEEGYGFKLSASNQEFSSPFETMGTPETDGNINGYGEDGGGIFASDGPLLPDPGQMREEGFQRREWRRQNALHLEEKENREKEMRNQIINEAEEYKKEFYEKRRLNSETNKAHNREREKLYLSNQEKFHKEAYKHYWKAIAEFIPREVPNIEKRNRKDPDRKPSIMVIQGPKPGKPIDLSRMRQIFAKLKQNPPAHMMPPPPTKDSKDAKDGKDGKDEKGGKDTKNEKDGKDTNEKKDSKDAKGREDGKDANEGENGKNEKNSATVAAVDINNQSPPVKDAATNAAPDSSKIETPIVVEGEQIGAIKSTTKE</sequence>
<dbReference type="GO" id="GO:0005198">
    <property type="term" value="F:structural molecule activity"/>
    <property type="evidence" value="ECO:0007669"/>
    <property type="project" value="InterPro"/>
</dbReference>
<keyword evidence="4 7" id="KW-0472">Membrane</keyword>
<comment type="caution">
    <text evidence="9">The sequence shown here is derived from an EMBL/GenBank/DDBJ whole genome shotgun (WGS) entry which is preliminary data.</text>
</comment>
<dbReference type="Proteomes" id="UP000091857">
    <property type="component" value="Chromosome 16"/>
</dbReference>
<dbReference type="InterPro" id="IPR000996">
    <property type="entry name" value="Clathrin_L-chain"/>
</dbReference>
<dbReference type="GO" id="GO:0072583">
    <property type="term" value="P:clathrin-dependent endocytosis"/>
    <property type="evidence" value="ECO:0000318"/>
    <property type="project" value="GO_Central"/>
</dbReference>
<feature type="compositionally biased region" description="Polar residues" evidence="8">
    <location>
        <begin position="69"/>
        <end position="80"/>
    </location>
</feature>
<evidence type="ECO:0000256" key="8">
    <source>
        <dbReference type="SAM" id="MobiDB-lite"/>
    </source>
</evidence>
<comment type="subcellular location">
    <subcellularLocation>
        <location evidence="2 7">Cytoplasmic vesicle membrane</location>
        <topology evidence="2 7">Peripheral membrane protein</topology>
        <orientation evidence="2 7">Cytoplasmic side</orientation>
    </subcellularLocation>
    <subcellularLocation>
        <location evidence="7">Membrane</location>
        <location evidence="7">Coated pit</location>
        <topology evidence="7">Peripheral membrane protein</topology>
        <orientation evidence="7">Cytoplasmic side</orientation>
    </subcellularLocation>
    <text evidence="7">Cytoplasmic face of coated pits and vesicles.</text>
</comment>
<evidence type="ECO:0000256" key="4">
    <source>
        <dbReference type="ARBA" id="ARBA00023136"/>
    </source>
</evidence>
<dbReference type="AlphaFoldDB" id="A0A2C9U8Y1"/>
<comment type="similarity">
    <text evidence="3 7">Belongs to the clathrin light chain family.</text>
</comment>
<keyword evidence="6 7" id="KW-0968">Cytoplasmic vesicle</keyword>
<dbReference type="STRING" id="3983.A0A2C9U8Y1"/>
<keyword evidence="10" id="KW-1185">Reference proteome</keyword>
<comment type="function">
    <text evidence="1 7">Clathrin is the major protein of the polyhedral coat of coated pits and vesicles.</text>
</comment>
<dbReference type="GO" id="GO:0006886">
    <property type="term" value="P:intracellular protein transport"/>
    <property type="evidence" value="ECO:0007669"/>
    <property type="project" value="InterPro"/>
</dbReference>
<evidence type="ECO:0000256" key="5">
    <source>
        <dbReference type="ARBA" id="ARBA00023176"/>
    </source>
</evidence>
<dbReference type="GO" id="GO:0030130">
    <property type="term" value="C:clathrin coat of trans-Golgi network vesicle"/>
    <property type="evidence" value="ECO:0007669"/>
    <property type="project" value="InterPro"/>
</dbReference>
<evidence type="ECO:0000313" key="9">
    <source>
        <dbReference type="EMBL" id="OAY26418.1"/>
    </source>
</evidence>
<evidence type="ECO:0000256" key="1">
    <source>
        <dbReference type="ARBA" id="ARBA00003913"/>
    </source>
</evidence>
<dbReference type="Gramene" id="Manes.16G046200.1.v8.1">
    <property type="protein sequence ID" value="Manes.16G046200.1.v8.1.CDS"/>
    <property type="gene ID" value="Manes.16G046200.v8.1"/>
</dbReference>
<dbReference type="PANTHER" id="PTHR10639">
    <property type="entry name" value="CLATHRIN LIGHT CHAIN"/>
    <property type="match status" value="1"/>
</dbReference>
<name>A0A2C9U8Y1_MANES</name>
<dbReference type="GO" id="GO:0030125">
    <property type="term" value="C:clathrin vesicle coat"/>
    <property type="evidence" value="ECO:0000318"/>
    <property type="project" value="GO_Central"/>
</dbReference>
<evidence type="ECO:0000256" key="7">
    <source>
        <dbReference type="RuleBase" id="RU363137"/>
    </source>
</evidence>
<feature type="compositionally biased region" description="Basic and acidic residues" evidence="8">
    <location>
        <begin position="285"/>
        <end position="342"/>
    </location>
</feature>
<dbReference type="EMBL" id="CM004402">
    <property type="protein sequence ID" value="OAY26418.1"/>
    <property type="molecule type" value="Genomic_DNA"/>
</dbReference>
<reference evidence="10" key="1">
    <citation type="journal article" date="2016" name="Nat. Biotechnol.">
        <title>Sequencing wild and cultivated cassava and related species reveals extensive interspecific hybridization and genetic diversity.</title>
        <authorList>
            <person name="Bredeson J.V."/>
            <person name="Lyons J.B."/>
            <person name="Prochnik S.E."/>
            <person name="Wu G.A."/>
            <person name="Ha C.M."/>
            <person name="Edsinger-Gonzales E."/>
            <person name="Grimwood J."/>
            <person name="Schmutz J."/>
            <person name="Rabbi I.Y."/>
            <person name="Egesi C."/>
            <person name="Nauluvula P."/>
            <person name="Lebot V."/>
            <person name="Ndunguru J."/>
            <person name="Mkamilo G."/>
            <person name="Bart R.S."/>
            <person name="Setter T.L."/>
            <person name="Gleadow R.M."/>
            <person name="Kulakow P."/>
            <person name="Ferguson M.E."/>
            <person name="Rounsley S."/>
            <person name="Rokhsar D.S."/>
        </authorList>
    </citation>
    <scope>NUCLEOTIDE SEQUENCE [LARGE SCALE GENOMIC DNA]</scope>
    <source>
        <strain evidence="10">cv. AM560-2</strain>
    </source>
</reference>
<evidence type="ECO:0000256" key="3">
    <source>
        <dbReference type="ARBA" id="ARBA00005263"/>
    </source>
</evidence>
<evidence type="ECO:0000313" key="10">
    <source>
        <dbReference type="Proteomes" id="UP000091857"/>
    </source>
</evidence>
<feature type="compositionally biased region" description="Basic and acidic residues" evidence="8">
    <location>
        <begin position="230"/>
        <end position="244"/>
    </location>
</feature>
<feature type="compositionally biased region" description="Polar residues" evidence="8">
    <location>
        <begin position="15"/>
        <end position="50"/>
    </location>
</feature>
<gene>
    <name evidence="9" type="ORF">MANES_16G046200v8</name>
</gene>
<dbReference type="GO" id="GO:0030132">
    <property type="term" value="C:clathrin coat of coated pit"/>
    <property type="evidence" value="ECO:0007669"/>
    <property type="project" value="InterPro"/>
</dbReference>
<dbReference type="OrthoDB" id="782264at2759"/>
<evidence type="ECO:0000256" key="2">
    <source>
        <dbReference type="ARBA" id="ARBA00004180"/>
    </source>
</evidence>
<keyword evidence="5 7" id="KW-0168">Coated pit</keyword>
<dbReference type="Pfam" id="PF01086">
    <property type="entry name" value="Clathrin_lg_ch"/>
    <property type="match status" value="1"/>
</dbReference>
<dbReference type="PANTHER" id="PTHR10639:SF33">
    <property type="entry name" value="CLATHRIN LIGHT CHAIN 1"/>
    <property type="match status" value="1"/>
</dbReference>
<evidence type="ECO:0000256" key="6">
    <source>
        <dbReference type="ARBA" id="ARBA00023329"/>
    </source>
</evidence>
<organism evidence="9 10">
    <name type="scientific">Manihot esculenta</name>
    <name type="common">Cassava</name>
    <name type="synonym">Jatropha manihot</name>
    <dbReference type="NCBI Taxonomy" id="3983"/>
    <lineage>
        <taxon>Eukaryota</taxon>
        <taxon>Viridiplantae</taxon>
        <taxon>Streptophyta</taxon>
        <taxon>Embryophyta</taxon>
        <taxon>Tracheophyta</taxon>
        <taxon>Spermatophyta</taxon>
        <taxon>Magnoliopsida</taxon>
        <taxon>eudicotyledons</taxon>
        <taxon>Gunneridae</taxon>
        <taxon>Pentapetalae</taxon>
        <taxon>rosids</taxon>
        <taxon>fabids</taxon>
        <taxon>Malpighiales</taxon>
        <taxon>Euphorbiaceae</taxon>
        <taxon>Crotonoideae</taxon>
        <taxon>Manihoteae</taxon>
        <taxon>Manihot</taxon>
    </lineage>
</organism>
<proteinExistence type="inferred from homology"/>
<accession>A0A2C9U8Y1</accession>